<name>A0AAC9YVF7_9ACTN</name>
<keyword evidence="6" id="KW-1185">Reference proteome</keyword>
<dbReference type="PANTHER" id="PTHR10353">
    <property type="entry name" value="GLYCOSYL HYDROLASE"/>
    <property type="match status" value="1"/>
</dbReference>
<proteinExistence type="inferred from homology"/>
<dbReference type="PANTHER" id="PTHR10353:SF36">
    <property type="entry name" value="LP05116P"/>
    <property type="match status" value="1"/>
</dbReference>
<dbReference type="Gene3D" id="3.20.20.80">
    <property type="entry name" value="Glycosidases"/>
    <property type="match status" value="1"/>
</dbReference>
<dbReference type="GO" id="GO:0005829">
    <property type="term" value="C:cytosol"/>
    <property type="evidence" value="ECO:0007669"/>
    <property type="project" value="TreeGrafter"/>
</dbReference>
<evidence type="ECO:0000256" key="4">
    <source>
        <dbReference type="RuleBase" id="RU003690"/>
    </source>
</evidence>
<dbReference type="FunFam" id="3.20.20.80:FF:000004">
    <property type="entry name" value="Beta-glucosidase 6-phospho-beta-glucosidase"/>
    <property type="match status" value="1"/>
</dbReference>
<protein>
    <submittedName>
        <fullName evidence="5">Beta-glucosidase</fullName>
    </submittedName>
</protein>
<evidence type="ECO:0000313" key="6">
    <source>
        <dbReference type="Proteomes" id="UP000217216"/>
    </source>
</evidence>
<evidence type="ECO:0000313" key="5">
    <source>
        <dbReference type="EMBL" id="ASY12687.1"/>
    </source>
</evidence>
<dbReference type="AlphaFoldDB" id="A0AAC9YVF7"/>
<dbReference type="GO" id="GO:0008422">
    <property type="term" value="F:beta-glucosidase activity"/>
    <property type="evidence" value="ECO:0007669"/>
    <property type="project" value="TreeGrafter"/>
</dbReference>
<reference evidence="5 6" key="1">
    <citation type="submission" date="2016-07" db="EMBL/GenBank/DDBJ databases">
        <title>High microdiversification within the ubiquitous acI lineage of Actinobacteria.</title>
        <authorList>
            <person name="Neuenschwander S.M."/>
            <person name="Salcher M."/>
            <person name="Ghai R."/>
            <person name="Pernthaler J."/>
        </authorList>
    </citation>
    <scope>NUCLEOTIDE SEQUENCE [LARGE SCALE GENOMIC DNA]</scope>
    <source>
        <strain evidence="5">MMS-21-155</strain>
    </source>
</reference>
<sequence>MSGLPKDFMWGAGTSSMQIEGGHASGDRGRCIWDDLGEVPGAIKDGTGANHRGVEHVEMLEVDLNIMKDLSLDSYRFSISWPRVQPTGSGAFNEKGMAFYDRLIDGLLERNIEPNLTLYHWDLPSELQAIGGWTNPQVVDLFGEYAAKMSSRYGDRVKYWATMNEPWCVAWLGNLTGEHAPGIRDLPTAVRVAHQLVRAHARGSQAIKSQSPKVLVGAVNNLTNPMLNGEATQENLKDLQIVDGYKNRWWMQGMYEGKYPADLVEIFEKETGIFCDEKEIGDVSFGRDWIGLNYYNADVFSGGGTGVGLFPGTTSIQGAGYGTERTDMGWSWTPDGIKTTLIEISQKYPDIPVFVSENGSCYNDGPSEDGKIHDAKRDEYLTLYIKSCVEAYKSGVNLKGYYLWSLLDNFEWAWGFEMRFGLVHVDFKNMMKRTPKESALAYRDLIRSSKD</sequence>
<gene>
    <name evidence="5" type="ORF">A1s21155_01365</name>
</gene>
<dbReference type="PRINTS" id="PR00131">
    <property type="entry name" value="GLHYDRLASE1"/>
</dbReference>
<dbReference type="SUPFAM" id="SSF51445">
    <property type="entry name" value="(Trans)glycosidases"/>
    <property type="match status" value="1"/>
</dbReference>
<evidence type="ECO:0000256" key="2">
    <source>
        <dbReference type="ARBA" id="ARBA00022801"/>
    </source>
</evidence>
<organism evidence="5 6">
    <name type="scientific">Candidatus Planktophila dulcis</name>
    <dbReference type="NCBI Taxonomy" id="1884914"/>
    <lineage>
        <taxon>Bacteria</taxon>
        <taxon>Bacillati</taxon>
        <taxon>Actinomycetota</taxon>
        <taxon>Actinomycetes</taxon>
        <taxon>Candidatus Nanopelagicales</taxon>
        <taxon>Candidatus Nanopelagicaceae</taxon>
        <taxon>Candidatus Planktophila</taxon>
    </lineage>
</organism>
<keyword evidence="3" id="KW-0326">Glycosidase</keyword>
<accession>A0AAC9YVF7</accession>
<dbReference type="InterPro" id="IPR017853">
    <property type="entry name" value="GH"/>
</dbReference>
<dbReference type="GO" id="GO:0016052">
    <property type="term" value="P:carbohydrate catabolic process"/>
    <property type="evidence" value="ECO:0007669"/>
    <property type="project" value="TreeGrafter"/>
</dbReference>
<dbReference type="Proteomes" id="UP000217216">
    <property type="component" value="Chromosome"/>
</dbReference>
<dbReference type="InterPro" id="IPR001360">
    <property type="entry name" value="Glyco_hydro_1"/>
</dbReference>
<evidence type="ECO:0000256" key="3">
    <source>
        <dbReference type="ARBA" id="ARBA00023295"/>
    </source>
</evidence>
<dbReference type="EMBL" id="CP016770">
    <property type="protein sequence ID" value="ASY12687.1"/>
    <property type="molecule type" value="Genomic_DNA"/>
</dbReference>
<evidence type="ECO:0000256" key="1">
    <source>
        <dbReference type="ARBA" id="ARBA00010838"/>
    </source>
</evidence>
<dbReference type="Pfam" id="PF00232">
    <property type="entry name" value="Glyco_hydro_1"/>
    <property type="match status" value="1"/>
</dbReference>
<dbReference type="KEGG" id="plak:A1s21155_01365"/>
<comment type="similarity">
    <text evidence="1 4">Belongs to the glycosyl hydrolase 1 family.</text>
</comment>
<keyword evidence="2" id="KW-0378">Hydrolase</keyword>